<keyword evidence="8" id="KW-0732">Signal</keyword>
<evidence type="ECO:0000313" key="11">
    <source>
        <dbReference type="Proteomes" id="UP000014174"/>
    </source>
</evidence>
<accession>R9GNG9</accession>
<dbReference type="RefSeq" id="WP_016196880.1">
    <property type="nucleotide sequence ID" value="NZ_AQPN01000125.1"/>
</dbReference>
<evidence type="ECO:0000256" key="7">
    <source>
        <dbReference type="PROSITE-ProRule" id="PRU01360"/>
    </source>
</evidence>
<dbReference type="GO" id="GO:0009279">
    <property type="term" value="C:cell outer membrane"/>
    <property type="evidence" value="ECO:0007669"/>
    <property type="project" value="UniProtKB-SubCell"/>
</dbReference>
<dbReference type="Gene3D" id="2.170.130.10">
    <property type="entry name" value="TonB-dependent receptor, plug domain"/>
    <property type="match status" value="1"/>
</dbReference>
<evidence type="ECO:0000256" key="5">
    <source>
        <dbReference type="ARBA" id="ARBA00023136"/>
    </source>
</evidence>
<feature type="signal peptide" evidence="8">
    <location>
        <begin position="1"/>
        <end position="24"/>
    </location>
</feature>
<dbReference type="EMBL" id="AQPN01000125">
    <property type="protein sequence ID" value="EOR93236.1"/>
    <property type="molecule type" value="Genomic_DNA"/>
</dbReference>
<evidence type="ECO:0000256" key="4">
    <source>
        <dbReference type="ARBA" id="ARBA00022692"/>
    </source>
</evidence>
<evidence type="ECO:0000259" key="9">
    <source>
        <dbReference type="Pfam" id="PF07715"/>
    </source>
</evidence>
<dbReference type="AlphaFoldDB" id="R9GNG9"/>
<name>R9GNG9_9SPHI</name>
<feature type="chain" id="PRO_5004472188" evidence="8">
    <location>
        <begin position="25"/>
        <end position="1019"/>
    </location>
</feature>
<keyword evidence="10" id="KW-0675">Receptor</keyword>
<dbReference type="InterPro" id="IPR012910">
    <property type="entry name" value="Plug_dom"/>
</dbReference>
<keyword evidence="5 7" id="KW-0472">Membrane</keyword>
<evidence type="ECO:0000256" key="1">
    <source>
        <dbReference type="ARBA" id="ARBA00004571"/>
    </source>
</evidence>
<dbReference type="SUPFAM" id="SSF49464">
    <property type="entry name" value="Carboxypeptidase regulatory domain-like"/>
    <property type="match status" value="1"/>
</dbReference>
<dbReference type="STRING" id="1150600.ADIARSV_3655"/>
<dbReference type="InterPro" id="IPR008969">
    <property type="entry name" value="CarboxyPept-like_regulatory"/>
</dbReference>
<comment type="caution">
    <text evidence="10">The sequence shown here is derived from an EMBL/GenBank/DDBJ whole genome shotgun (WGS) entry which is preliminary data.</text>
</comment>
<evidence type="ECO:0000256" key="6">
    <source>
        <dbReference type="ARBA" id="ARBA00023237"/>
    </source>
</evidence>
<dbReference type="PROSITE" id="PS52016">
    <property type="entry name" value="TONB_DEPENDENT_REC_3"/>
    <property type="match status" value="1"/>
</dbReference>
<gene>
    <name evidence="10" type="ORF">ADIARSV_3655</name>
</gene>
<keyword evidence="3 7" id="KW-1134">Transmembrane beta strand</keyword>
<dbReference type="PATRIC" id="fig|1150600.3.peg.3622"/>
<dbReference type="InterPro" id="IPR023997">
    <property type="entry name" value="TonB-dep_OMP_SusC/RagA_CS"/>
</dbReference>
<feature type="domain" description="TonB-dependent receptor plug" evidence="9">
    <location>
        <begin position="119"/>
        <end position="224"/>
    </location>
</feature>
<protein>
    <submittedName>
        <fullName evidence="10">TonB-dependent receptor</fullName>
    </submittedName>
</protein>
<dbReference type="eggNOG" id="COG4206">
    <property type="taxonomic scope" value="Bacteria"/>
</dbReference>
<dbReference type="Gene3D" id="2.40.170.20">
    <property type="entry name" value="TonB-dependent receptor, beta-barrel domain"/>
    <property type="match status" value="1"/>
</dbReference>
<dbReference type="Pfam" id="PF13715">
    <property type="entry name" value="CarbopepD_reg_2"/>
    <property type="match status" value="1"/>
</dbReference>
<dbReference type="Pfam" id="PF07715">
    <property type="entry name" value="Plug"/>
    <property type="match status" value="1"/>
</dbReference>
<dbReference type="Gene3D" id="2.60.40.1120">
    <property type="entry name" value="Carboxypeptidase-like, regulatory domain"/>
    <property type="match status" value="1"/>
</dbReference>
<evidence type="ECO:0000256" key="3">
    <source>
        <dbReference type="ARBA" id="ARBA00022452"/>
    </source>
</evidence>
<evidence type="ECO:0000313" key="10">
    <source>
        <dbReference type="EMBL" id="EOR93236.1"/>
    </source>
</evidence>
<dbReference type="NCBIfam" id="TIGR04057">
    <property type="entry name" value="SusC_RagA_signa"/>
    <property type="match status" value="1"/>
</dbReference>
<keyword evidence="6 7" id="KW-0998">Cell outer membrane</keyword>
<keyword evidence="4 7" id="KW-0812">Transmembrane</keyword>
<dbReference type="SUPFAM" id="SSF56935">
    <property type="entry name" value="Porins"/>
    <property type="match status" value="1"/>
</dbReference>
<evidence type="ECO:0000256" key="8">
    <source>
        <dbReference type="SAM" id="SignalP"/>
    </source>
</evidence>
<dbReference type="InterPro" id="IPR039426">
    <property type="entry name" value="TonB-dep_rcpt-like"/>
</dbReference>
<dbReference type="OrthoDB" id="9768177at2"/>
<evidence type="ECO:0000256" key="2">
    <source>
        <dbReference type="ARBA" id="ARBA00022448"/>
    </source>
</evidence>
<dbReference type="InterPro" id="IPR037066">
    <property type="entry name" value="Plug_dom_sf"/>
</dbReference>
<dbReference type="InterPro" id="IPR036942">
    <property type="entry name" value="Beta-barrel_TonB_sf"/>
</dbReference>
<comment type="similarity">
    <text evidence="7">Belongs to the TonB-dependent receptor family.</text>
</comment>
<dbReference type="Proteomes" id="UP000014174">
    <property type="component" value="Unassembled WGS sequence"/>
</dbReference>
<proteinExistence type="inferred from homology"/>
<organism evidence="10 11">
    <name type="scientific">Arcticibacter svalbardensis MN12-7</name>
    <dbReference type="NCBI Taxonomy" id="1150600"/>
    <lineage>
        <taxon>Bacteria</taxon>
        <taxon>Pseudomonadati</taxon>
        <taxon>Bacteroidota</taxon>
        <taxon>Sphingobacteriia</taxon>
        <taxon>Sphingobacteriales</taxon>
        <taxon>Sphingobacteriaceae</taxon>
        <taxon>Arcticibacter</taxon>
    </lineage>
</organism>
<keyword evidence="2 7" id="KW-0813">Transport</keyword>
<keyword evidence="11" id="KW-1185">Reference proteome</keyword>
<dbReference type="NCBIfam" id="TIGR04056">
    <property type="entry name" value="OMP_RagA_SusC"/>
    <property type="match status" value="1"/>
</dbReference>
<comment type="subcellular location">
    <subcellularLocation>
        <location evidence="1 7">Cell outer membrane</location>
        <topology evidence="1 7">Multi-pass membrane protein</topology>
    </subcellularLocation>
</comment>
<reference evidence="10 11" key="1">
    <citation type="journal article" date="2013" name="Genome Announc.">
        <title>Draft Genome Sequence of Arcticibacter svalbardensis Strain MN12-7T, a Member of the Family Sphingobacteriaceae Isolated from an Arctic Soil Sample.</title>
        <authorList>
            <person name="Shivaji S."/>
            <person name="Ara S."/>
            <person name="Prasad S."/>
            <person name="Manasa B.P."/>
            <person name="Begum Z."/>
            <person name="Singh A."/>
            <person name="Kumar Pinnaka A."/>
        </authorList>
    </citation>
    <scope>NUCLEOTIDE SEQUENCE [LARGE SCALE GENOMIC DNA]</scope>
    <source>
        <strain evidence="10 11">MN12-7</strain>
    </source>
</reference>
<dbReference type="InterPro" id="IPR023996">
    <property type="entry name" value="TonB-dep_OMP_SusC/RagA"/>
</dbReference>
<sequence length="1019" mass="110070">MRKLFTNLSGCILVLLFISGNAFAQQNITVKGKITDAVTNEALIGVSIKVKGTNQGTSTDVNGTFTISAPPDGTLVLTYIGFTSQELLISNRPSINVSLKSSAQSLEQVVVVGYGTQRKSDVTGAITSVKAADIANRSVMSPTQALQGKAAGVQVSSNSGAPGSTPSVRIRGVGTIGNSNPLYVVDGVFADDINYLNSSDIASFEILKDASSLAIYGVRGANGVILITTKGGKVGKASITVESYYGITNVAKKIKMANAAEYQLLTAEAIKNTDPTAAIPSVITTPASTSTDWFDEVLRTGAIQNHQVSISGASDKVSYNVSAGYSKEKGIVTGTSFERLNIRANNEYNPFANFKFGHSLAFSTSKTINQPGSVVQNAYLSAPIYAPVNPDGSFGSTPGTINNVANPVAQLFYNDDWDKGNRFVGNFFGELTILKDFKFRSSFSTDLNYQNGRVYVPQYVVSSQQRNDVSNLTINKDQFTNLLWENTLAYTKEINKIHRINAIAGITSQTQRAEYAGGKALNVPAYNEDVKYLNTGTDNTSSGYANEYAYLSYLFRVNYSLLDRYLLTLSMRSDGSSRFPVDSRYSFFPALGLGWRISEEPFLKDVAWLDNLKLRASYGKLGNTNIPDYLYLARITSQTDPNDASTSLGAIFGTTPTLNQGATETNTSTSNLLWEKVNQLDIGFEMGMVKNRLTFEADYYRRETTDAVVQVNAPQGGNVLTVNAGNILNKGFEFTAGWSDNVGQDWKYSINGNLTTVKNEVISLGNGGRPIYSGGLSNGSTATITQVGLPIASFWGYQTEGVFQNQAEVDASPQKDAKPGDLIFKDVNQDGIIDLNNDRVNLGSSIPKIIYALNTTVSFKSIDLAADFQGVGGNKIYNGKRAVRFGNENFEASRLSRWTGEGSTNTDPRITNSVVPVSSYYVEDGSFLRVRTLQLGFTLPKSLLDRLKVNSLRVYVNALNPFTFTNYSGFSPEVGSGLSGAQNPGQVVDNSNNPDLARGVDYSIIPVTKTFTFGINVGI</sequence>